<dbReference type="Proteomes" id="UP000579605">
    <property type="component" value="Unassembled WGS sequence"/>
</dbReference>
<evidence type="ECO:0000256" key="2">
    <source>
        <dbReference type="ARBA" id="ARBA00022448"/>
    </source>
</evidence>
<comment type="caution">
    <text evidence="9">The sequence shown here is derived from an EMBL/GenBank/DDBJ whole genome shotgun (WGS) entry which is preliminary data.</text>
</comment>
<feature type="binding site" evidence="5">
    <location>
        <position position="102"/>
    </location>
    <ligand>
        <name>phosphate</name>
        <dbReference type="ChEBI" id="CHEBI:43474"/>
    </ligand>
</feature>
<dbReference type="CDD" id="cd13565">
    <property type="entry name" value="PBP2_PstS"/>
    <property type="match status" value="1"/>
</dbReference>
<evidence type="ECO:0000256" key="5">
    <source>
        <dbReference type="PIRSR" id="PIRSR002756-1"/>
    </source>
</evidence>
<evidence type="ECO:0000256" key="7">
    <source>
        <dbReference type="SAM" id="SignalP"/>
    </source>
</evidence>
<gene>
    <name evidence="9" type="ORF">F4554_000731</name>
</gene>
<evidence type="ECO:0000256" key="6">
    <source>
        <dbReference type="SAM" id="MobiDB-lite"/>
    </source>
</evidence>
<dbReference type="PROSITE" id="PS51257">
    <property type="entry name" value="PROKAR_LIPOPROTEIN"/>
    <property type="match status" value="1"/>
</dbReference>
<dbReference type="EMBL" id="JACBZH010000001">
    <property type="protein sequence ID" value="NYH88093.1"/>
    <property type="molecule type" value="Genomic_DNA"/>
</dbReference>
<evidence type="ECO:0000313" key="10">
    <source>
        <dbReference type="Proteomes" id="UP000579605"/>
    </source>
</evidence>
<dbReference type="NCBIfam" id="TIGR00975">
    <property type="entry name" value="3a0107s03"/>
    <property type="match status" value="1"/>
</dbReference>
<name>A0A852Z6T8_9ACTN</name>
<keyword evidence="10" id="KW-1185">Reference proteome</keyword>
<organism evidence="9 10">
    <name type="scientific">Actinopolymorpha rutila</name>
    <dbReference type="NCBI Taxonomy" id="446787"/>
    <lineage>
        <taxon>Bacteria</taxon>
        <taxon>Bacillati</taxon>
        <taxon>Actinomycetota</taxon>
        <taxon>Actinomycetes</taxon>
        <taxon>Propionibacteriales</taxon>
        <taxon>Actinopolymorphaceae</taxon>
        <taxon>Actinopolymorpha</taxon>
    </lineage>
</organism>
<feature type="chain" id="PRO_5038578996" description="Phosphate-binding protein" evidence="7">
    <location>
        <begin position="22"/>
        <end position="374"/>
    </location>
</feature>
<feature type="binding site" evidence="5">
    <location>
        <begin position="198"/>
        <end position="200"/>
    </location>
    <ligand>
        <name>phosphate</name>
        <dbReference type="ChEBI" id="CHEBI:43474"/>
    </ligand>
</feature>
<proteinExistence type="inferred from homology"/>
<feature type="domain" description="PBP" evidence="8">
    <location>
        <begin position="40"/>
        <end position="341"/>
    </location>
</feature>
<dbReference type="GO" id="GO:0042301">
    <property type="term" value="F:phosphate ion binding"/>
    <property type="evidence" value="ECO:0007669"/>
    <property type="project" value="InterPro"/>
</dbReference>
<dbReference type="PIRSF" id="PIRSF002756">
    <property type="entry name" value="PstS"/>
    <property type="match status" value="1"/>
</dbReference>
<dbReference type="SUPFAM" id="SSF53850">
    <property type="entry name" value="Periplasmic binding protein-like II"/>
    <property type="match status" value="1"/>
</dbReference>
<dbReference type="PANTHER" id="PTHR42996">
    <property type="entry name" value="PHOSPHATE-BINDING PROTEIN PSTS"/>
    <property type="match status" value="1"/>
</dbReference>
<dbReference type="Pfam" id="PF12849">
    <property type="entry name" value="PBP_like_2"/>
    <property type="match status" value="1"/>
</dbReference>
<reference evidence="9 10" key="1">
    <citation type="submission" date="2020-07" db="EMBL/GenBank/DDBJ databases">
        <title>Sequencing the genomes of 1000 actinobacteria strains.</title>
        <authorList>
            <person name="Klenk H.-P."/>
        </authorList>
    </citation>
    <scope>NUCLEOTIDE SEQUENCE [LARGE SCALE GENOMIC DNA]</scope>
    <source>
        <strain evidence="9 10">DSM 18448</strain>
    </source>
</reference>
<evidence type="ECO:0000259" key="8">
    <source>
        <dbReference type="Pfam" id="PF12849"/>
    </source>
</evidence>
<comment type="similarity">
    <text evidence="1 4">Belongs to the PstS family.</text>
</comment>
<evidence type="ECO:0000256" key="1">
    <source>
        <dbReference type="ARBA" id="ARBA00008725"/>
    </source>
</evidence>
<keyword evidence="2 4" id="KW-0813">Transport</keyword>
<accession>A0A852Z6T8</accession>
<protein>
    <recommendedName>
        <fullName evidence="4">Phosphate-binding protein</fullName>
    </recommendedName>
</protein>
<evidence type="ECO:0000256" key="3">
    <source>
        <dbReference type="ARBA" id="ARBA00022592"/>
    </source>
</evidence>
<feature type="binding site" evidence="5">
    <location>
        <position position="84"/>
    </location>
    <ligand>
        <name>phosphate</name>
        <dbReference type="ChEBI" id="CHEBI:43474"/>
    </ligand>
</feature>
<evidence type="ECO:0000256" key="4">
    <source>
        <dbReference type="PIRNR" id="PIRNR002756"/>
    </source>
</evidence>
<dbReference type="AlphaFoldDB" id="A0A852Z6T8"/>
<dbReference type="RefSeq" id="WP_179786048.1">
    <property type="nucleotide sequence ID" value="NZ_BAAARR010000004.1"/>
</dbReference>
<dbReference type="InterPro" id="IPR050962">
    <property type="entry name" value="Phosphate-bind_PstS"/>
</dbReference>
<feature type="binding site" evidence="5">
    <location>
        <begin position="54"/>
        <end position="56"/>
    </location>
    <ligand>
        <name>phosphate</name>
        <dbReference type="ChEBI" id="CHEBI:43474"/>
    </ligand>
</feature>
<dbReference type="InterPro" id="IPR005673">
    <property type="entry name" value="ABC_phos-bd_PstS"/>
</dbReference>
<sequence length="374" mass="38319">MKHTRFAALAVAALGGAVALAGCGSNPTQAGSDTAAQPTKSGSCPSGTLNAEGSTAQKNAIEQAIATYQKQCPDVTVNYNPTGSGAGIKQFNAGQVDFAGSDSALKTAAEGGAGSSEVDAAKKRCNGNPAWHVPMAVGPIAISYNVAGVQNLVLDGPTAAKIFDGTIKTWNDPAIAKLNKGAKLPSSKIVVFYRSDESGTTENFTKYLQASSGGAWKKEPSKTWAGIGSGKNKSAGVAAGVKSTANSITYVEWSYAQDNKLPMAKIDTGSGQPVALTGESAAKAVGAAKPDGQGNDQRLKLDYATKADGAYPIVLVTYEVVCSKGLEPAKTKMVKSFLSTYASKQVQAGLADLGYAPLPEQVRSKDEATIKAIS</sequence>
<dbReference type="Gene3D" id="3.40.190.10">
    <property type="entry name" value="Periplasmic binding protein-like II"/>
    <property type="match status" value="2"/>
</dbReference>
<evidence type="ECO:0000313" key="9">
    <source>
        <dbReference type="EMBL" id="NYH88093.1"/>
    </source>
</evidence>
<dbReference type="InterPro" id="IPR024370">
    <property type="entry name" value="PBP_domain"/>
</dbReference>
<keyword evidence="7" id="KW-0732">Signal</keyword>
<dbReference type="GO" id="GO:0035435">
    <property type="term" value="P:phosphate ion transmembrane transport"/>
    <property type="evidence" value="ECO:0007669"/>
    <property type="project" value="InterPro"/>
</dbReference>
<feature type="signal peptide" evidence="7">
    <location>
        <begin position="1"/>
        <end position="21"/>
    </location>
</feature>
<keyword evidence="3 4" id="KW-0592">Phosphate transport</keyword>
<dbReference type="PANTHER" id="PTHR42996:SF1">
    <property type="entry name" value="PHOSPHATE-BINDING PROTEIN PSTS"/>
    <property type="match status" value="1"/>
</dbReference>
<feature type="region of interest" description="Disordered" evidence="6">
    <location>
        <begin position="28"/>
        <end position="51"/>
    </location>
</feature>
<dbReference type="GO" id="GO:0043190">
    <property type="term" value="C:ATP-binding cassette (ABC) transporter complex"/>
    <property type="evidence" value="ECO:0007669"/>
    <property type="project" value="InterPro"/>
</dbReference>